<evidence type="ECO:0000256" key="1">
    <source>
        <dbReference type="ARBA" id="ARBA00022898"/>
    </source>
</evidence>
<dbReference type="GO" id="GO:0008483">
    <property type="term" value="F:transaminase activity"/>
    <property type="evidence" value="ECO:0007669"/>
    <property type="project" value="UniProtKB-KW"/>
</dbReference>
<dbReference type="Pfam" id="PF01041">
    <property type="entry name" value="DegT_DnrJ_EryC1"/>
    <property type="match status" value="1"/>
</dbReference>
<dbReference type="SUPFAM" id="SSF53383">
    <property type="entry name" value="PLP-dependent transferases"/>
    <property type="match status" value="1"/>
</dbReference>
<evidence type="ECO:0000313" key="6">
    <source>
        <dbReference type="EMBL" id="RDU68497.1"/>
    </source>
</evidence>
<dbReference type="PANTHER" id="PTHR30244:SF42">
    <property type="entry name" value="UDP-2-ACETAMIDO-2-DEOXY-3-OXO-D-GLUCURONATE AMINOTRANSFERASE"/>
    <property type="match status" value="1"/>
</dbReference>
<dbReference type="CDD" id="cd00616">
    <property type="entry name" value="AHBA_syn"/>
    <property type="match status" value="1"/>
</dbReference>
<organism evidence="6 7">
    <name type="scientific">Helicobacter equorum</name>
    <dbReference type="NCBI Taxonomy" id="361872"/>
    <lineage>
        <taxon>Bacteria</taxon>
        <taxon>Pseudomonadati</taxon>
        <taxon>Campylobacterota</taxon>
        <taxon>Epsilonproteobacteria</taxon>
        <taxon>Campylobacterales</taxon>
        <taxon>Helicobacteraceae</taxon>
        <taxon>Helicobacter</taxon>
    </lineage>
</organism>
<name>A0A3D8IT74_9HELI</name>
<evidence type="ECO:0000256" key="2">
    <source>
        <dbReference type="ARBA" id="ARBA00037999"/>
    </source>
</evidence>
<proteinExistence type="inferred from homology"/>
<accession>A0A3D8IT74</accession>
<dbReference type="GO" id="GO:0030170">
    <property type="term" value="F:pyridoxal phosphate binding"/>
    <property type="evidence" value="ECO:0007669"/>
    <property type="project" value="UniProtKB-ARBA"/>
</dbReference>
<evidence type="ECO:0000313" key="7">
    <source>
        <dbReference type="Proteomes" id="UP000256514"/>
    </source>
</evidence>
<dbReference type="PIRSF" id="PIRSF000390">
    <property type="entry name" value="PLP_StrS"/>
    <property type="match status" value="1"/>
</dbReference>
<dbReference type="OrthoDB" id="9766188at2"/>
<dbReference type="PANTHER" id="PTHR30244">
    <property type="entry name" value="TRANSAMINASE"/>
    <property type="match status" value="1"/>
</dbReference>
<evidence type="ECO:0000256" key="5">
    <source>
        <dbReference type="RuleBase" id="RU004508"/>
    </source>
</evidence>
<dbReference type="FunFam" id="3.40.640.10:FF:000089">
    <property type="entry name" value="Aminotransferase, DegT/DnrJ/EryC1/StrS family"/>
    <property type="match status" value="1"/>
</dbReference>
<dbReference type="GO" id="GO:0000271">
    <property type="term" value="P:polysaccharide biosynthetic process"/>
    <property type="evidence" value="ECO:0007669"/>
    <property type="project" value="TreeGrafter"/>
</dbReference>
<dbReference type="AlphaFoldDB" id="A0A3D8IT74"/>
<comment type="similarity">
    <text evidence="2 5">Belongs to the DegT/DnrJ/EryC1 family.</text>
</comment>
<feature type="active site" description="Proton acceptor" evidence="3">
    <location>
        <position position="186"/>
    </location>
</feature>
<dbReference type="InterPro" id="IPR015424">
    <property type="entry name" value="PyrdxlP-dep_Trfase"/>
</dbReference>
<evidence type="ECO:0000256" key="3">
    <source>
        <dbReference type="PIRSR" id="PIRSR000390-1"/>
    </source>
</evidence>
<keyword evidence="1 4" id="KW-0663">Pyridoxal phosphate</keyword>
<dbReference type="RefSeq" id="WP_115570443.1">
    <property type="nucleotide sequence ID" value="NZ_NXLT01000001.1"/>
</dbReference>
<dbReference type="Proteomes" id="UP000256514">
    <property type="component" value="Unassembled WGS sequence"/>
</dbReference>
<feature type="modified residue" description="N6-(pyridoxal phosphate)lysine" evidence="4">
    <location>
        <position position="186"/>
    </location>
</feature>
<dbReference type="Gene3D" id="3.40.640.10">
    <property type="entry name" value="Type I PLP-dependent aspartate aminotransferase-like (Major domain)"/>
    <property type="match status" value="1"/>
</dbReference>
<evidence type="ECO:0000256" key="4">
    <source>
        <dbReference type="PIRSR" id="PIRSR000390-2"/>
    </source>
</evidence>
<dbReference type="Gene3D" id="3.90.1150.10">
    <property type="entry name" value="Aspartate Aminotransferase, domain 1"/>
    <property type="match status" value="1"/>
</dbReference>
<keyword evidence="7" id="KW-1185">Reference proteome</keyword>
<dbReference type="InterPro" id="IPR015422">
    <property type="entry name" value="PyrdxlP-dep_Trfase_small"/>
</dbReference>
<reference evidence="6 7" key="1">
    <citation type="submission" date="2018-04" db="EMBL/GenBank/DDBJ databases">
        <title>Novel Campyloabacter and Helicobacter Species and Strains.</title>
        <authorList>
            <person name="Mannion A.J."/>
            <person name="Shen Z."/>
            <person name="Fox J.G."/>
        </authorList>
    </citation>
    <scope>NUCLEOTIDE SEQUENCE [LARGE SCALE GENOMIC DNA]</scope>
    <source>
        <strain evidence="6 7">MIT 12-6600</strain>
    </source>
</reference>
<dbReference type="InterPro" id="IPR015421">
    <property type="entry name" value="PyrdxlP-dep_Trfase_major"/>
</dbReference>
<dbReference type="EMBL" id="NXLT01000001">
    <property type="protein sequence ID" value="RDU68497.1"/>
    <property type="molecule type" value="Genomic_DNA"/>
</dbReference>
<gene>
    <name evidence="6" type="ORF">CQA54_01440</name>
</gene>
<keyword evidence="6" id="KW-0032">Aminotransferase</keyword>
<dbReference type="InterPro" id="IPR000653">
    <property type="entry name" value="DegT/StrS_aminotransferase"/>
</dbReference>
<protein>
    <submittedName>
        <fullName evidence="6">Aminotransferase DegT</fullName>
    </submittedName>
</protein>
<sequence>MDIQFINLKAQYRAYKDEIDTAIQEVLDSSAYIMGPSVHTLESNLGAFCNARYVRAVSSGTDALLIALMALGIQKDDEVITTPFTFIATAEMIALLGAKPVFVDIDEATYNIDPSKIESAISPRTKAIIPVSLYGLPADMDSINAIANAHNIAVIEDACQSFGATYKGKYSCNLSTIGVTSFFPSKPLGCYGDGGAVFCNDEALDSKIGSILNHGQIGRYMHKYIGLNGRLDSIQCAVLNAKLKHFHQEIAKREEIAHIYTRNLKNLILPQIPSDRTSVYAQYSVRLADERFTRQKVLDMLQNKGIPTAIHYPLPLHLQESLAYLGYKQGAFPVSERISREIFSLPFSAFLSEQEQSYIIESLNALLS</sequence>
<comment type="caution">
    <text evidence="6">The sequence shown here is derived from an EMBL/GenBank/DDBJ whole genome shotgun (WGS) entry which is preliminary data.</text>
</comment>
<keyword evidence="6" id="KW-0808">Transferase</keyword>